<name>A0AAD0P8U0_MYCLR</name>
<sequence length="95" mass="10506">MLTRTVVELFNPGGPARISAGARLGGAHCTDPAKNQLAVLLYAAWRSTYRWRPGVAVLLINKTDQRQIRNAEPSSSLPTKDKQRAQPPHQVDFDI</sequence>
<accession>A0AAD0P8U0</accession>
<dbReference type="AlphaFoldDB" id="A0AAD0P8U0"/>
<reference evidence="2 3" key="1">
    <citation type="submission" date="2018-05" db="EMBL/GenBank/DDBJ databases">
        <title>Evolution of small genomes with special reference to Mycobacterium leprae.</title>
        <authorList>
            <person name="Mohanty P.S."/>
            <person name="Bansal A.K."/>
            <person name="Gupta U.D."/>
            <person name="Naaz F."/>
            <person name="Dwivedi V.D."/>
            <person name="Singh H."/>
            <person name="Gupta G."/>
            <person name="Sharma S."/>
            <person name="Arora M."/>
        </authorList>
    </citation>
    <scope>NUCLEOTIDE SEQUENCE [LARGE SCALE GENOMIC DNA]</scope>
    <source>
        <strain evidence="2 3">MRHRU-235-G</strain>
    </source>
</reference>
<proteinExistence type="predicted"/>
<organism evidence="2 3">
    <name type="scientific">Mycobacterium leprae</name>
    <dbReference type="NCBI Taxonomy" id="1769"/>
    <lineage>
        <taxon>Bacteria</taxon>
        <taxon>Bacillati</taxon>
        <taxon>Actinomycetota</taxon>
        <taxon>Actinomycetes</taxon>
        <taxon>Mycobacteriales</taxon>
        <taxon>Mycobacteriaceae</taxon>
        <taxon>Mycobacterium</taxon>
    </lineage>
</organism>
<evidence type="ECO:0000313" key="3">
    <source>
        <dbReference type="Proteomes" id="UP000249682"/>
    </source>
</evidence>
<evidence type="ECO:0000256" key="1">
    <source>
        <dbReference type="SAM" id="MobiDB-lite"/>
    </source>
</evidence>
<evidence type="ECO:0000313" key="2">
    <source>
        <dbReference type="EMBL" id="AWV48681.1"/>
    </source>
</evidence>
<feature type="region of interest" description="Disordered" evidence="1">
    <location>
        <begin position="68"/>
        <end position="95"/>
    </location>
</feature>
<protein>
    <submittedName>
        <fullName evidence="2">Uncharacterized protein</fullName>
    </submittedName>
</protein>
<gene>
    <name evidence="2" type="ORF">DIJ64_13275</name>
</gene>
<dbReference type="Proteomes" id="UP000249682">
    <property type="component" value="Chromosome"/>
</dbReference>
<dbReference type="EMBL" id="CP029543">
    <property type="protein sequence ID" value="AWV48681.1"/>
    <property type="molecule type" value="Genomic_DNA"/>
</dbReference>